<dbReference type="NCBIfam" id="TIGR00305">
    <property type="entry name" value="putative toxin-antitoxin system toxin component, PIN family"/>
    <property type="match status" value="1"/>
</dbReference>
<dbReference type="AlphaFoldDB" id="A0A1F5PM32"/>
<proteinExistence type="predicted"/>
<evidence type="ECO:0000313" key="2">
    <source>
        <dbReference type="EMBL" id="OGE90722.1"/>
    </source>
</evidence>
<dbReference type="SUPFAM" id="SSF88723">
    <property type="entry name" value="PIN domain-like"/>
    <property type="match status" value="1"/>
</dbReference>
<protein>
    <submittedName>
        <fullName evidence="2">Putative toxin-antitoxin system toxin component, PIN family</fullName>
    </submittedName>
</protein>
<reference evidence="2 3" key="1">
    <citation type="journal article" date="2016" name="Nat. Commun.">
        <title>Thousands of microbial genomes shed light on interconnected biogeochemical processes in an aquifer system.</title>
        <authorList>
            <person name="Anantharaman K."/>
            <person name="Brown C.T."/>
            <person name="Hug L.A."/>
            <person name="Sharon I."/>
            <person name="Castelle C.J."/>
            <person name="Probst A.J."/>
            <person name="Thomas B.C."/>
            <person name="Singh A."/>
            <person name="Wilkins M.J."/>
            <person name="Karaoz U."/>
            <person name="Brodie E.L."/>
            <person name="Williams K.H."/>
            <person name="Hubbard S.S."/>
            <person name="Banfield J.F."/>
        </authorList>
    </citation>
    <scope>NUCLEOTIDE SEQUENCE [LARGE SCALE GENOMIC DNA]</scope>
</reference>
<evidence type="ECO:0000259" key="1">
    <source>
        <dbReference type="SMART" id="SM00670"/>
    </source>
</evidence>
<sequence>MLKVVIDTNVLIDASEDYYRYANRILDLVIANQIMAYANRATLNENKFLARRKISDEGYLKKLEYFFEVVQPVATGEKLRIVEDPEDDKILESAVASGADYLITSDLHLLKLEKYHGVRIVRPAEFWSIWEDEGEGWVNWLSNFIK</sequence>
<dbReference type="InterPro" id="IPR002716">
    <property type="entry name" value="PIN_dom"/>
</dbReference>
<organism evidence="2 3">
    <name type="scientific">Candidatus Doudnabacteria bacterium RIFCSPHIGHO2_12_FULL_48_16</name>
    <dbReference type="NCBI Taxonomy" id="1817838"/>
    <lineage>
        <taxon>Bacteria</taxon>
        <taxon>Candidatus Doudnaibacteriota</taxon>
    </lineage>
</organism>
<dbReference type="InterPro" id="IPR002850">
    <property type="entry name" value="PIN_toxin-like"/>
</dbReference>
<dbReference type="EMBL" id="MFEY01000004">
    <property type="protein sequence ID" value="OGE90722.1"/>
    <property type="molecule type" value="Genomic_DNA"/>
</dbReference>
<dbReference type="PANTHER" id="PTHR34610:SF3">
    <property type="entry name" value="SSL7007 PROTEIN"/>
    <property type="match status" value="1"/>
</dbReference>
<dbReference type="Pfam" id="PF13470">
    <property type="entry name" value="PIN_3"/>
    <property type="match status" value="1"/>
</dbReference>
<dbReference type="Proteomes" id="UP000177682">
    <property type="component" value="Unassembled WGS sequence"/>
</dbReference>
<accession>A0A1F5PM32</accession>
<dbReference type="InterPro" id="IPR029060">
    <property type="entry name" value="PIN-like_dom_sf"/>
</dbReference>
<evidence type="ECO:0000313" key="3">
    <source>
        <dbReference type="Proteomes" id="UP000177682"/>
    </source>
</evidence>
<dbReference type="SMART" id="SM00670">
    <property type="entry name" value="PINc"/>
    <property type="match status" value="1"/>
</dbReference>
<comment type="caution">
    <text evidence="2">The sequence shown here is derived from an EMBL/GenBank/DDBJ whole genome shotgun (WGS) entry which is preliminary data.</text>
</comment>
<feature type="domain" description="PIN" evidence="1">
    <location>
        <begin position="2"/>
        <end position="111"/>
    </location>
</feature>
<dbReference type="PANTHER" id="PTHR34610">
    <property type="entry name" value="SSL7007 PROTEIN"/>
    <property type="match status" value="1"/>
</dbReference>
<name>A0A1F5PM32_9BACT</name>
<gene>
    <name evidence="2" type="ORF">A3E29_01180</name>
</gene>
<dbReference type="Gene3D" id="3.40.50.1010">
    <property type="entry name" value="5'-nuclease"/>
    <property type="match status" value="1"/>
</dbReference>